<evidence type="ECO:0000313" key="2">
    <source>
        <dbReference type="EMBL" id="AOM78497.1"/>
    </source>
</evidence>
<keyword evidence="3" id="KW-1185">Reference proteome</keyword>
<organism evidence="2 3">
    <name type="scientific">Pedobacter steynii</name>
    <dbReference type="NCBI Taxonomy" id="430522"/>
    <lineage>
        <taxon>Bacteria</taxon>
        <taxon>Pseudomonadati</taxon>
        <taxon>Bacteroidota</taxon>
        <taxon>Sphingobacteriia</taxon>
        <taxon>Sphingobacteriales</taxon>
        <taxon>Sphingobacteriaceae</taxon>
        <taxon>Pedobacter</taxon>
    </lineage>
</organism>
<proteinExistence type="predicted"/>
<name>A0A1D7QIK6_9SPHI</name>
<accession>A0A1D7QIK6</accession>
<dbReference type="Pfam" id="PF22481">
    <property type="entry name" value="DUF6985"/>
    <property type="match status" value="1"/>
</dbReference>
<dbReference type="AlphaFoldDB" id="A0A1D7QIK6"/>
<protein>
    <recommendedName>
        <fullName evidence="1">DUF6985 domain-containing protein</fullName>
    </recommendedName>
</protein>
<evidence type="ECO:0000259" key="1">
    <source>
        <dbReference type="Pfam" id="PF22481"/>
    </source>
</evidence>
<dbReference type="InterPro" id="IPR054254">
    <property type="entry name" value="DUF6985"/>
</dbReference>
<gene>
    <name evidence="2" type="ORF">BFS30_15715</name>
</gene>
<dbReference type="EMBL" id="CP017141">
    <property type="protein sequence ID" value="AOM78497.1"/>
    <property type="molecule type" value="Genomic_DNA"/>
</dbReference>
<dbReference type="OrthoDB" id="6692687at2"/>
<dbReference type="KEGG" id="psty:BFS30_15715"/>
<reference evidence="2 3" key="1">
    <citation type="submission" date="2016-08" db="EMBL/GenBank/DDBJ databases">
        <authorList>
            <person name="Seilhamer J.J."/>
        </authorList>
    </citation>
    <scope>NUCLEOTIDE SEQUENCE [LARGE SCALE GENOMIC DNA]</scope>
    <source>
        <strain evidence="2 3">DX4</strain>
    </source>
</reference>
<feature type="domain" description="DUF6985" evidence="1">
    <location>
        <begin position="8"/>
        <end position="157"/>
    </location>
</feature>
<sequence length="163" mass="18923">MKAHKFWGEVEEDWAGFSSVNTFSIPHFEQQQVTVFLGEEFDEEGDEIDTPPDAEELDAYEATFSSFIDQLDHIIIEIKEQSFRRYQKLYAHYYEDETKSGQPPLNINTPGKHFQHLKEINYIRVLPNQTIQIPIRYGIDTEHGLEIRLENNSITAMAGIAET</sequence>
<evidence type="ECO:0000313" key="3">
    <source>
        <dbReference type="Proteomes" id="UP000094313"/>
    </source>
</evidence>
<dbReference type="RefSeq" id="WP_069380162.1">
    <property type="nucleotide sequence ID" value="NZ_CP017141.1"/>
</dbReference>
<dbReference type="Proteomes" id="UP000094313">
    <property type="component" value="Chromosome"/>
</dbReference>